<sequence>MPDSNMKHLTGVFRATDNHKVTRNRKPVSWMACQKRKSKCDRGKPSCGACHKRGDPRLCVYGDANGFAGKEEMQLRMAQLEEIVMRLAKASEVSNVHPSIAMAEDTNLPSPQVVEEGSDATYHGETSWEAVFKSIHDIQSVLSTQDEPDHNGEPDSLPPAPDIAMGGISQISMSEILNSVPSRQEADILTKSYFQAKFLAVPFIHERHFWRRYELFWAYPHNSNFLWLSIMFSVLSLGTMVCKIQQPHLALLQGPDFYIHRSAQCLVTGEYLKARPYSVEALTLYAHTVNAKRKDSEATIWSLYSLAVRLAQRRGYHLDAARVSPKIKPFEAEMRRRTWFTVQTSDLLFSFQLGMPPMVYQEVCDAGHPRNLSDDDFDEDSEVPESRPPTYPTPMLAWQTKSHLCRLLRRVLRHVLRVESPSYEETVALQAELEVYHNSVPECLRVRPIATTPFDIPAYTIMHRLIIEVSYLKTICILHRPYLTAEKNQEMYRASRELCRTAALRIIEIHLEFEHEIQEGGRMYEDRFLLSSLTLHDFLVASMILCLDLHESTDITPQNRRQRTQILEHTCQTWETRASHSKDARHGAKVIRAILNHTTTPSGTSKVKTMSMTNTANSYRESTSSSDIQDFTMADFDYPTNCEEFFPLNSFFGPNDGFEWKQTSMNYYGNQPSTRAGPIREIVVIANGPGTGRIWQPLLNEGFIATS</sequence>
<accession>A0A8H4Z390</accession>
<keyword evidence="7" id="KW-1185">Reference proteome</keyword>
<dbReference type="PROSITE" id="PS50048">
    <property type="entry name" value="ZN2_CY6_FUNGAL_2"/>
    <property type="match status" value="1"/>
</dbReference>
<keyword evidence="3" id="KW-0539">Nucleus</keyword>
<dbReference type="AlphaFoldDB" id="A0A8H4Z390"/>
<dbReference type="CDD" id="cd12148">
    <property type="entry name" value="fungal_TF_MHR"/>
    <property type="match status" value="1"/>
</dbReference>
<gene>
    <name evidence="6" type="ORF">FANTH_10094</name>
</gene>
<feature type="region of interest" description="Disordered" evidence="4">
    <location>
        <begin position="371"/>
        <end position="392"/>
    </location>
</feature>
<dbReference type="GO" id="GO:0008270">
    <property type="term" value="F:zinc ion binding"/>
    <property type="evidence" value="ECO:0007669"/>
    <property type="project" value="InterPro"/>
</dbReference>
<reference evidence="6 7" key="1">
    <citation type="journal article" date="2020" name="BMC Genomics">
        <title>Correction to: Identification and distribution of gene clusters required for synthesis of sphingolipid metabolism inhibitors in diverse species of the filamentous fungus Fusarium.</title>
        <authorList>
            <person name="Kim H.S."/>
            <person name="Lohmar J.M."/>
            <person name="Busman M."/>
            <person name="Brown D.W."/>
            <person name="Naumann T.A."/>
            <person name="Divon H.H."/>
            <person name="Lysoe E."/>
            <person name="Uhlig S."/>
            <person name="Proctor R.H."/>
        </authorList>
    </citation>
    <scope>NUCLEOTIDE SEQUENCE [LARGE SCALE GENOMIC DNA]</scope>
    <source>
        <strain evidence="6 7">NRRL 25214</strain>
    </source>
</reference>
<dbReference type="PANTHER" id="PTHR31001">
    <property type="entry name" value="UNCHARACTERIZED TRANSCRIPTIONAL REGULATORY PROTEIN"/>
    <property type="match status" value="1"/>
</dbReference>
<protein>
    <recommendedName>
        <fullName evidence="5">Zn(2)-C6 fungal-type domain-containing protein</fullName>
    </recommendedName>
</protein>
<evidence type="ECO:0000256" key="4">
    <source>
        <dbReference type="SAM" id="MobiDB-lite"/>
    </source>
</evidence>
<evidence type="ECO:0000313" key="6">
    <source>
        <dbReference type="EMBL" id="KAF5239079.1"/>
    </source>
</evidence>
<proteinExistence type="predicted"/>
<evidence type="ECO:0000259" key="5">
    <source>
        <dbReference type="PROSITE" id="PS50048"/>
    </source>
</evidence>
<keyword evidence="2" id="KW-0479">Metal-binding</keyword>
<dbReference type="Pfam" id="PF00172">
    <property type="entry name" value="Zn_clus"/>
    <property type="match status" value="1"/>
</dbReference>
<dbReference type="SUPFAM" id="SSF57701">
    <property type="entry name" value="Zn2/Cys6 DNA-binding domain"/>
    <property type="match status" value="1"/>
</dbReference>
<feature type="domain" description="Zn(2)-C6 fungal-type" evidence="5">
    <location>
        <begin position="33"/>
        <end position="61"/>
    </location>
</feature>
<dbReference type="EMBL" id="JABEVY010000276">
    <property type="protein sequence ID" value="KAF5239079.1"/>
    <property type="molecule type" value="Genomic_DNA"/>
</dbReference>
<name>A0A8H4Z390_9HYPO</name>
<dbReference type="InterPro" id="IPR007219">
    <property type="entry name" value="XnlR_reg_dom"/>
</dbReference>
<comment type="caution">
    <text evidence="6">The sequence shown here is derived from an EMBL/GenBank/DDBJ whole genome shotgun (WGS) entry which is preliminary data.</text>
</comment>
<dbReference type="InterPro" id="IPR036864">
    <property type="entry name" value="Zn2-C6_fun-type_DNA-bd_sf"/>
</dbReference>
<dbReference type="SMART" id="SM00906">
    <property type="entry name" value="Fungal_trans"/>
    <property type="match status" value="1"/>
</dbReference>
<feature type="compositionally biased region" description="Acidic residues" evidence="4">
    <location>
        <begin position="374"/>
        <end position="383"/>
    </location>
</feature>
<evidence type="ECO:0000256" key="3">
    <source>
        <dbReference type="ARBA" id="ARBA00023242"/>
    </source>
</evidence>
<dbReference type="Pfam" id="PF04082">
    <property type="entry name" value="Fungal_trans"/>
    <property type="match status" value="1"/>
</dbReference>
<dbReference type="GO" id="GO:0000981">
    <property type="term" value="F:DNA-binding transcription factor activity, RNA polymerase II-specific"/>
    <property type="evidence" value="ECO:0007669"/>
    <property type="project" value="InterPro"/>
</dbReference>
<dbReference type="GO" id="GO:0003677">
    <property type="term" value="F:DNA binding"/>
    <property type="evidence" value="ECO:0007669"/>
    <property type="project" value="InterPro"/>
</dbReference>
<organism evidence="6 7">
    <name type="scientific">Fusarium anthophilum</name>
    <dbReference type="NCBI Taxonomy" id="48485"/>
    <lineage>
        <taxon>Eukaryota</taxon>
        <taxon>Fungi</taxon>
        <taxon>Dikarya</taxon>
        <taxon>Ascomycota</taxon>
        <taxon>Pezizomycotina</taxon>
        <taxon>Sordariomycetes</taxon>
        <taxon>Hypocreomycetidae</taxon>
        <taxon>Hypocreales</taxon>
        <taxon>Nectriaceae</taxon>
        <taxon>Fusarium</taxon>
        <taxon>Fusarium fujikuroi species complex</taxon>
    </lineage>
</organism>
<evidence type="ECO:0000256" key="2">
    <source>
        <dbReference type="ARBA" id="ARBA00022723"/>
    </source>
</evidence>
<dbReference type="InterPro" id="IPR001138">
    <property type="entry name" value="Zn2Cys6_DnaBD"/>
</dbReference>
<evidence type="ECO:0000313" key="7">
    <source>
        <dbReference type="Proteomes" id="UP000573603"/>
    </source>
</evidence>
<dbReference type="Proteomes" id="UP000573603">
    <property type="component" value="Unassembled WGS sequence"/>
</dbReference>
<dbReference type="GO" id="GO:0006351">
    <property type="term" value="P:DNA-templated transcription"/>
    <property type="evidence" value="ECO:0007669"/>
    <property type="project" value="InterPro"/>
</dbReference>
<dbReference type="CDD" id="cd00067">
    <property type="entry name" value="GAL4"/>
    <property type="match status" value="1"/>
</dbReference>
<dbReference type="Gene3D" id="4.10.240.10">
    <property type="entry name" value="Zn(2)-C6 fungal-type DNA-binding domain"/>
    <property type="match status" value="1"/>
</dbReference>
<dbReference type="PANTHER" id="PTHR31001:SF49">
    <property type="entry name" value="ZN(II)2CYS6 TRANSCRIPTION FACTOR (EUROFUNG)"/>
    <property type="match status" value="1"/>
</dbReference>
<comment type="subcellular location">
    <subcellularLocation>
        <location evidence="1">Nucleus</location>
    </subcellularLocation>
</comment>
<evidence type="ECO:0000256" key="1">
    <source>
        <dbReference type="ARBA" id="ARBA00004123"/>
    </source>
</evidence>
<dbReference type="InterPro" id="IPR050613">
    <property type="entry name" value="Sec_Metabolite_Reg"/>
</dbReference>
<dbReference type="GO" id="GO:0005634">
    <property type="term" value="C:nucleus"/>
    <property type="evidence" value="ECO:0007669"/>
    <property type="project" value="UniProtKB-SubCell"/>
</dbReference>